<dbReference type="PANTHER" id="PTHR12832">
    <property type="entry name" value="TESTIS-SPECIFIC PROTEIN PBS13 T-COMPLEX 11"/>
    <property type="match status" value="1"/>
</dbReference>
<feature type="non-terminal residue" evidence="2">
    <location>
        <position position="1"/>
    </location>
</feature>
<accession>A0A2T9ZJ79</accession>
<reference evidence="2 3" key="1">
    <citation type="journal article" date="2018" name="MBio">
        <title>Comparative Genomics Reveals the Core Gene Toolbox for the Fungus-Insect Symbiosis.</title>
        <authorList>
            <person name="Wang Y."/>
            <person name="Stata M."/>
            <person name="Wang W."/>
            <person name="Stajich J.E."/>
            <person name="White M.M."/>
            <person name="Moncalvo J.M."/>
        </authorList>
    </citation>
    <scope>NUCLEOTIDE SEQUENCE [LARGE SCALE GENOMIC DNA]</scope>
    <source>
        <strain evidence="2 3">SC-DP-2</strain>
    </source>
</reference>
<dbReference type="Proteomes" id="UP000245609">
    <property type="component" value="Unassembled WGS sequence"/>
</dbReference>
<comment type="similarity">
    <text evidence="1">Belongs to the TCP11 family.</text>
</comment>
<dbReference type="OrthoDB" id="276323at2759"/>
<dbReference type="GO" id="GO:0010737">
    <property type="term" value="P:protein kinase A signaling"/>
    <property type="evidence" value="ECO:0007669"/>
    <property type="project" value="TreeGrafter"/>
</dbReference>
<evidence type="ECO:0000256" key="1">
    <source>
        <dbReference type="ARBA" id="ARBA00010954"/>
    </source>
</evidence>
<organism evidence="2 3">
    <name type="scientific">Smittium megazygosporum</name>
    <dbReference type="NCBI Taxonomy" id="133381"/>
    <lineage>
        <taxon>Eukaryota</taxon>
        <taxon>Fungi</taxon>
        <taxon>Fungi incertae sedis</taxon>
        <taxon>Zoopagomycota</taxon>
        <taxon>Kickxellomycotina</taxon>
        <taxon>Harpellomycetes</taxon>
        <taxon>Harpellales</taxon>
        <taxon>Legeriomycetaceae</taxon>
        <taxon>Smittium</taxon>
    </lineage>
</organism>
<dbReference type="AlphaFoldDB" id="A0A2T9ZJ79"/>
<dbReference type="PANTHER" id="PTHR12832:SF11">
    <property type="entry name" value="LD23868P"/>
    <property type="match status" value="1"/>
</dbReference>
<comment type="caution">
    <text evidence="2">The sequence shown here is derived from an EMBL/GenBank/DDBJ whole genome shotgun (WGS) entry which is preliminary data.</text>
</comment>
<dbReference type="Pfam" id="PF05794">
    <property type="entry name" value="Tcp11"/>
    <property type="match status" value="1"/>
</dbReference>
<sequence length="443" mass="51119">LRHEILFESKLEFKPKAPQEGHQSLLDTNSQYWAKLAKDLKNYCFFKSRFLKTANPGSFRILKIFSEIKGIFEDLFEDLEYKPDVYKFNNMFDEPSLMHQIQKGKFVPDQLIEYILSLLYDISDSSLKPRIDQIAKHARCSDYINALKECLLCLEKIKMNVANKAIESYRGYLKSTAAVFEKNQFETTLSTSSIDTKHHLPWWESVYLKNKSEYSNLFNIFMAGFHEDVFFDKNNLPNLFQADESRIFSVRNQIKKLSTFATLMLANKQLSKGVILLKKNNNAQISHIRTITKVVNSQILLLYPNVVFDGKSESANPNSENIRSEKMVESILSKSGEILAGYNITIFDQCTSELNSLFKSIIEPESVLLNSVKSKLCKAFVNLIAGLDSNPTKTLNSLNLAELAYHIHQVLENISPILEHHWSVYGEYYHELTRKHQVHCKKN</sequence>
<gene>
    <name evidence="2" type="ORF">BB560_000855</name>
</gene>
<evidence type="ECO:0000313" key="3">
    <source>
        <dbReference type="Proteomes" id="UP000245609"/>
    </source>
</evidence>
<dbReference type="EMBL" id="MBFS01000099">
    <property type="protein sequence ID" value="PVV04631.1"/>
    <property type="molecule type" value="Genomic_DNA"/>
</dbReference>
<evidence type="ECO:0000313" key="2">
    <source>
        <dbReference type="EMBL" id="PVV04631.1"/>
    </source>
</evidence>
<dbReference type="InterPro" id="IPR008862">
    <property type="entry name" value="Tcp11"/>
</dbReference>
<name>A0A2T9ZJ79_9FUNG</name>
<protein>
    <submittedName>
        <fullName evidence="2">Uncharacterized protein</fullName>
    </submittedName>
</protein>
<dbReference type="STRING" id="133381.A0A2T9ZJ79"/>
<keyword evidence="3" id="KW-1185">Reference proteome</keyword>
<proteinExistence type="inferred from homology"/>